<sequence length="142" mass="16839">MNHFSLLVIFLIIFHISQAPALAYDEEIIILRFKYKVHIINGFTSNENPLITHCKSKDNDLGEHVLWMNNEFMFKFRKNIFGTTCFWCDMRHGSAQKTIDVFRVGHESNKCHGTGNCFWSVREDGFYFSDNNQSWIKMYDWV</sequence>
<dbReference type="Proteomes" id="UP001164250">
    <property type="component" value="Chromosome 7"/>
</dbReference>
<keyword evidence="2" id="KW-1185">Reference proteome</keyword>
<organism evidence="1 2">
    <name type="scientific">Pistacia atlantica</name>
    <dbReference type="NCBI Taxonomy" id="434234"/>
    <lineage>
        <taxon>Eukaryota</taxon>
        <taxon>Viridiplantae</taxon>
        <taxon>Streptophyta</taxon>
        <taxon>Embryophyta</taxon>
        <taxon>Tracheophyta</taxon>
        <taxon>Spermatophyta</taxon>
        <taxon>Magnoliopsida</taxon>
        <taxon>eudicotyledons</taxon>
        <taxon>Gunneridae</taxon>
        <taxon>Pentapetalae</taxon>
        <taxon>rosids</taxon>
        <taxon>malvids</taxon>
        <taxon>Sapindales</taxon>
        <taxon>Anacardiaceae</taxon>
        <taxon>Pistacia</taxon>
    </lineage>
</organism>
<proteinExistence type="predicted"/>
<accession>A0ACC1AZ03</accession>
<gene>
    <name evidence="1" type="ORF">Patl1_26797</name>
</gene>
<name>A0ACC1AZ03_9ROSI</name>
<comment type="caution">
    <text evidence="1">The sequence shown here is derived from an EMBL/GenBank/DDBJ whole genome shotgun (WGS) entry which is preliminary data.</text>
</comment>
<protein>
    <submittedName>
        <fullName evidence="1">Uncharacterized protein</fullName>
    </submittedName>
</protein>
<evidence type="ECO:0000313" key="2">
    <source>
        <dbReference type="Proteomes" id="UP001164250"/>
    </source>
</evidence>
<dbReference type="EMBL" id="CM047903">
    <property type="protein sequence ID" value="KAJ0091863.1"/>
    <property type="molecule type" value="Genomic_DNA"/>
</dbReference>
<evidence type="ECO:0000313" key="1">
    <source>
        <dbReference type="EMBL" id="KAJ0091863.1"/>
    </source>
</evidence>
<reference evidence="2" key="1">
    <citation type="journal article" date="2023" name="G3 (Bethesda)">
        <title>Genome assembly and association tests identify interacting loci associated with vigor, precocity, and sex in interspecific pistachio rootstocks.</title>
        <authorList>
            <person name="Palmer W."/>
            <person name="Jacygrad E."/>
            <person name="Sagayaradj S."/>
            <person name="Cavanaugh K."/>
            <person name="Han R."/>
            <person name="Bertier L."/>
            <person name="Beede B."/>
            <person name="Kafkas S."/>
            <person name="Golino D."/>
            <person name="Preece J."/>
            <person name="Michelmore R."/>
        </authorList>
    </citation>
    <scope>NUCLEOTIDE SEQUENCE [LARGE SCALE GENOMIC DNA]</scope>
</reference>